<comment type="caution">
    <text evidence="1">The sequence shown here is derived from an EMBL/GenBank/DDBJ whole genome shotgun (WGS) entry which is preliminary data.</text>
</comment>
<dbReference type="EMBL" id="AFGF01000107">
    <property type="protein sequence ID" value="EGO63549.1"/>
    <property type="molecule type" value="Genomic_DNA"/>
</dbReference>
<dbReference type="AlphaFoldDB" id="F7NKA8"/>
<dbReference type="Proteomes" id="UP000003240">
    <property type="component" value="Unassembled WGS sequence"/>
</dbReference>
<evidence type="ECO:0000313" key="2">
    <source>
        <dbReference type="Proteomes" id="UP000003240"/>
    </source>
</evidence>
<sequence length="108" mass="12051">MKIGELDQHCANCSVGEFCGSPWGYCLCRDDRFVAVEDSEYWDIAQAATAKPLDVCNGCNRPDCEPYRYSDVDYADESCEYSDEARDYRCEQIADYAENTLGGGGKDA</sequence>
<protein>
    <submittedName>
        <fullName evidence="1">Uncharacterized protein</fullName>
    </submittedName>
</protein>
<keyword evidence="2" id="KW-1185">Reference proteome</keyword>
<accession>F7NKA8</accession>
<dbReference type="STRING" id="1009370.ALO_12606"/>
<name>F7NKA8_9FIRM</name>
<reference evidence="1 2" key="1">
    <citation type="journal article" date="2011" name="EMBO J.">
        <title>Structural diversity of bacterial flagellar motors.</title>
        <authorList>
            <person name="Chen S."/>
            <person name="Beeby M."/>
            <person name="Murphy G.E."/>
            <person name="Leadbetter J.R."/>
            <person name="Hendrixson D.R."/>
            <person name="Briegel A."/>
            <person name="Li Z."/>
            <person name="Shi J."/>
            <person name="Tocheva E.I."/>
            <person name="Muller A."/>
            <person name="Dobro M.J."/>
            <person name="Jensen G.J."/>
        </authorList>
    </citation>
    <scope>NUCLEOTIDE SEQUENCE [LARGE SCALE GENOMIC DNA]</scope>
    <source>
        <strain evidence="1 2">DSM 6540</strain>
    </source>
</reference>
<evidence type="ECO:0000313" key="1">
    <source>
        <dbReference type="EMBL" id="EGO63549.1"/>
    </source>
</evidence>
<proteinExistence type="predicted"/>
<gene>
    <name evidence="1" type="ORF">ALO_12606</name>
</gene>
<organism evidence="1 2">
    <name type="scientific">Acetonema longum DSM 6540</name>
    <dbReference type="NCBI Taxonomy" id="1009370"/>
    <lineage>
        <taxon>Bacteria</taxon>
        <taxon>Bacillati</taxon>
        <taxon>Bacillota</taxon>
        <taxon>Negativicutes</taxon>
        <taxon>Acetonemataceae</taxon>
        <taxon>Acetonema</taxon>
    </lineage>
</organism>